<dbReference type="InterPro" id="IPR011006">
    <property type="entry name" value="CheY-like_superfamily"/>
</dbReference>
<proteinExistence type="predicted"/>
<feature type="domain" description="Response regulatory" evidence="2">
    <location>
        <begin position="4"/>
        <end position="120"/>
    </location>
</feature>
<dbReference type="Pfam" id="PF00072">
    <property type="entry name" value="Response_reg"/>
    <property type="match status" value="1"/>
</dbReference>
<gene>
    <name evidence="3" type="ORF">F5984_21950</name>
</gene>
<comment type="caution">
    <text evidence="3">The sequence shown here is derived from an EMBL/GenBank/DDBJ whole genome shotgun (WGS) entry which is preliminary data.</text>
</comment>
<evidence type="ECO:0000313" key="4">
    <source>
        <dbReference type="Proteomes" id="UP000488299"/>
    </source>
</evidence>
<keyword evidence="1" id="KW-0597">Phosphoprotein</keyword>
<dbReference type="EMBL" id="WELI01000011">
    <property type="protein sequence ID" value="KAB7727294.1"/>
    <property type="molecule type" value="Genomic_DNA"/>
</dbReference>
<dbReference type="InterPro" id="IPR001789">
    <property type="entry name" value="Sig_transdc_resp-reg_receiver"/>
</dbReference>
<dbReference type="Gene3D" id="3.40.50.2300">
    <property type="match status" value="1"/>
</dbReference>
<evidence type="ECO:0000256" key="1">
    <source>
        <dbReference type="PROSITE-ProRule" id="PRU00169"/>
    </source>
</evidence>
<dbReference type="RefSeq" id="WP_152126372.1">
    <property type="nucleotide sequence ID" value="NZ_WELI01000011.1"/>
</dbReference>
<feature type="modified residue" description="4-aspartylphosphate" evidence="1">
    <location>
        <position position="56"/>
    </location>
</feature>
<dbReference type="SUPFAM" id="SSF52172">
    <property type="entry name" value="CheY-like"/>
    <property type="match status" value="1"/>
</dbReference>
<dbReference type="SMART" id="SM00448">
    <property type="entry name" value="REC"/>
    <property type="match status" value="1"/>
</dbReference>
<dbReference type="PROSITE" id="PS50110">
    <property type="entry name" value="RESPONSE_REGULATORY"/>
    <property type="match status" value="1"/>
</dbReference>
<evidence type="ECO:0000259" key="2">
    <source>
        <dbReference type="PROSITE" id="PS50110"/>
    </source>
</evidence>
<accession>A0A7J5TTS3</accession>
<dbReference type="AlphaFoldDB" id="A0A7J5TTS3"/>
<dbReference type="GO" id="GO:0000160">
    <property type="term" value="P:phosphorelay signal transduction system"/>
    <property type="evidence" value="ECO:0007669"/>
    <property type="project" value="InterPro"/>
</dbReference>
<name>A0A7J5TTS3_9BACT</name>
<sequence>MPLYCLIADDEPLARELIQSYVERLSGIELAGVCTNLLDVYDHLMANPAINVVFMDVELPVYTAHDWTALADFNDRMLWVVLVTAYPPAYLPAQTTDMAFAVLNKPVSFERFCHVVDQIHDLAAKK</sequence>
<protein>
    <submittedName>
        <fullName evidence="3">Response regulator</fullName>
    </submittedName>
</protein>
<dbReference type="Proteomes" id="UP000488299">
    <property type="component" value="Unassembled WGS sequence"/>
</dbReference>
<organism evidence="3 4">
    <name type="scientific">Rudanella paleaurantiibacter</name>
    <dbReference type="NCBI Taxonomy" id="2614655"/>
    <lineage>
        <taxon>Bacteria</taxon>
        <taxon>Pseudomonadati</taxon>
        <taxon>Bacteroidota</taxon>
        <taxon>Cytophagia</taxon>
        <taxon>Cytophagales</taxon>
        <taxon>Cytophagaceae</taxon>
        <taxon>Rudanella</taxon>
    </lineage>
</organism>
<evidence type="ECO:0000313" key="3">
    <source>
        <dbReference type="EMBL" id="KAB7727294.1"/>
    </source>
</evidence>
<keyword evidence="4" id="KW-1185">Reference proteome</keyword>
<reference evidence="3 4" key="1">
    <citation type="submission" date="2019-10" db="EMBL/GenBank/DDBJ databases">
        <title>Rudanella paleaurantiibacter sp. nov., isolated from sludge.</title>
        <authorList>
            <person name="Xu S.Q."/>
        </authorList>
    </citation>
    <scope>NUCLEOTIDE SEQUENCE [LARGE SCALE GENOMIC DNA]</scope>
    <source>
        <strain evidence="3 4">HX-22-17</strain>
    </source>
</reference>